<sequence length="153" mass="16312">MIAVDGGHSVTIASARQLLAPLPRCPRRPRSKRDRLVLQVSAPAVARLLRLLTVDIAPGSGRIVLEAGQQARLLRYLVQAAAAVLPSLVTEAHSPSYLRGVREDEGELVHQLAAFAKAGAQIHLVQLALGSPTALLPSGLHIIEEPEHLICVV</sequence>
<dbReference type="EMBL" id="JARKHS020004860">
    <property type="protein sequence ID" value="KAK8784103.1"/>
    <property type="molecule type" value="Genomic_DNA"/>
</dbReference>
<name>A0AAQ4FBF1_AMBAM</name>
<protein>
    <submittedName>
        <fullName evidence="1">Uncharacterized protein</fullName>
    </submittedName>
</protein>
<gene>
    <name evidence="1" type="ORF">V5799_009531</name>
</gene>
<comment type="caution">
    <text evidence="1">The sequence shown here is derived from an EMBL/GenBank/DDBJ whole genome shotgun (WGS) entry which is preliminary data.</text>
</comment>
<proteinExistence type="predicted"/>
<keyword evidence="2" id="KW-1185">Reference proteome</keyword>
<organism evidence="1 2">
    <name type="scientific">Amblyomma americanum</name>
    <name type="common">Lone star tick</name>
    <dbReference type="NCBI Taxonomy" id="6943"/>
    <lineage>
        <taxon>Eukaryota</taxon>
        <taxon>Metazoa</taxon>
        <taxon>Ecdysozoa</taxon>
        <taxon>Arthropoda</taxon>
        <taxon>Chelicerata</taxon>
        <taxon>Arachnida</taxon>
        <taxon>Acari</taxon>
        <taxon>Parasitiformes</taxon>
        <taxon>Ixodida</taxon>
        <taxon>Ixodoidea</taxon>
        <taxon>Ixodidae</taxon>
        <taxon>Amblyomminae</taxon>
        <taxon>Amblyomma</taxon>
    </lineage>
</organism>
<dbReference type="AlphaFoldDB" id="A0AAQ4FBF1"/>
<accession>A0AAQ4FBF1</accession>
<evidence type="ECO:0000313" key="1">
    <source>
        <dbReference type="EMBL" id="KAK8784103.1"/>
    </source>
</evidence>
<dbReference type="Proteomes" id="UP001321473">
    <property type="component" value="Unassembled WGS sequence"/>
</dbReference>
<reference evidence="1 2" key="1">
    <citation type="journal article" date="2023" name="Arcadia Sci">
        <title>De novo assembly of a long-read Amblyomma americanum tick genome.</title>
        <authorList>
            <person name="Chou S."/>
            <person name="Poskanzer K.E."/>
            <person name="Rollins M."/>
            <person name="Thuy-Boun P.S."/>
        </authorList>
    </citation>
    <scope>NUCLEOTIDE SEQUENCE [LARGE SCALE GENOMIC DNA]</scope>
    <source>
        <strain evidence="1">F_SG_1</strain>
        <tissue evidence="1">Salivary glands</tissue>
    </source>
</reference>
<evidence type="ECO:0000313" key="2">
    <source>
        <dbReference type="Proteomes" id="UP001321473"/>
    </source>
</evidence>